<feature type="transmembrane region" description="Helical" evidence="1">
    <location>
        <begin position="94"/>
        <end position="112"/>
    </location>
</feature>
<accession>A0ABT0PJC9</accession>
<sequence>MFFIVLFSILISGLESFSWQPYLFVVFAGLILFKINAFAGGDIKLVWAYLLGIDQQWWSVVFLLITGLGGVMAVGYLAYGYFTKNLEAVRKRGLPYGVPIAIGGCLGVWLSSV</sequence>
<reference evidence="2 3" key="1">
    <citation type="submission" date="2022-05" db="EMBL/GenBank/DDBJ databases">
        <authorList>
            <person name="Park J.-S."/>
        </authorList>
    </citation>
    <scope>NUCLEOTIDE SEQUENCE [LARGE SCALE GENOMIC DNA]</scope>
    <source>
        <strain evidence="2 3">2012CJ34-2</strain>
    </source>
</reference>
<organism evidence="2 3">
    <name type="scientific">Parendozoicomonas callyspongiae</name>
    <dbReference type="NCBI Taxonomy" id="2942213"/>
    <lineage>
        <taxon>Bacteria</taxon>
        <taxon>Pseudomonadati</taxon>
        <taxon>Pseudomonadota</taxon>
        <taxon>Gammaproteobacteria</taxon>
        <taxon>Oceanospirillales</taxon>
        <taxon>Endozoicomonadaceae</taxon>
        <taxon>Parendozoicomonas</taxon>
    </lineage>
</organism>
<dbReference type="EMBL" id="JAMFLX010000025">
    <property type="protein sequence ID" value="MCL6271454.1"/>
    <property type="molecule type" value="Genomic_DNA"/>
</dbReference>
<name>A0ABT0PJC9_9GAMM</name>
<comment type="caution">
    <text evidence="2">The sequence shown here is derived from an EMBL/GenBank/DDBJ whole genome shotgun (WGS) entry which is preliminary data.</text>
</comment>
<evidence type="ECO:0000313" key="3">
    <source>
        <dbReference type="Proteomes" id="UP001203338"/>
    </source>
</evidence>
<keyword evidence="1" id="KW-0472">Membrane</keyword>
<keyword evidence="3" id="KW-1185">Reference proteome</keyword>
<evidence type="ECO:0000313" key="2">
    <source>
        <dbReference type="EMBL" id="MCL6271454.1"/>
    </source>
</evidence>
<evidence type="ECO:0008006" key="4">
    <source>
        <dbReference type="Google" id="ProtNLM"/>
    </source>
</evidence>
<evidence type="ECO:0000256" key="1">
    <source>
        <dbReference type="SAM" id="Phobius"/>
    </source>
</evidence>
<dbReference type="Proteomes" id="UP001203338">
    <property type="component" value="Unassembled WGS sequence"/>
</dbReference>
<proteinExistence type="predicted"/>
<gene>
    <name evidence="2" type="ORF">M3P05_16150</name>
</gene>
<feature type="transmembrane region" description="Helical" evidence="1">
    <location>
        <begin position="57"/>
        <end position="82"/>
    </location>
</feature>
<protein>
    <recommendedName>
        <fullName evidence="4">Prepilin type IV endopeptidase peptidase domain-containing protein</fullName>
    </recommendedName>
</protein>
<keyword evidence="1" id="KW-0812">Transmembrane</keyword>
<keyword evidence="1" id="KW-1133">Transmembrane helix</keyword>